<name>A0ACC2M680_PERAE</name>
<dbReference type="Proteomes" id="UP001234297">
    <property type="component" value="Chromosome 5"/>
</dbReference>
<gene>
    <name evidence="1" type="ORF">MRB53_017824</name>
</gene>
<dbReference type="EMBL" id="CM056813">
    <property type="protein sequence ID" value="KAJ8641130.1"/>
    <property type="molecule type" value="Genomic_DNA"/>
</dbReference>
<comment type="caution">
    <text evidence="1">The sequence shown here is derived from an EMBL/GenBank/DDBJ whole genome shotgun (WGS) entry which is preliminary data.</text>
</comment>
<organism evidence="1 2">
    <name type="scientific">Persea americana</name>
    <name type="common">Avocado</name>
    <dbReference type="NCBI Taxonomy" id="3435"/>
    <lineage>
        <taxon>Eukaryota</taxon>
        <taxon>Viridiplantae</taxon>
        <taxon>Streptophyta</taxon>
        <taxon>Embryophyta</taxon>
        <taxon>Tracheophyta</taxon>
        <taxon>Spermatophyta</taxon>
        <taxon>Magnoliopsida</taxon>
        <taxon>Magnoliidae</taxon>
        <taxon>Laurales</taxon>
        <taxon>Lauraceae</taxon>
        <taxon>Persea</taxon>
    </lineage>
</organism>
<keyword evidence="2" id="KW-1185">Reference proteome</keyword>
<evidence type="ECO:0000313" key="1">
    <source>
        <dbReference type="EMBL" id="KAJ8641130.1"/>
    </source>
</evidence>
<reference evidence="1 2" key="1">
    <citation type="journal article" date="2022" name="Hortic Res">
        <title>A haplotype resolved chromosomal level avocado genome allows analysis of novel avocado genes.</title>
        <authorList>
            <person name="Nath O."/>
            <person name="Fletcher S.J."/>
            <person name="Hayward A."/>
            <person name="Shaw L.M."/>
            <person name="Masouleh A.K."/>
            <person name="Furtado A."/>
            <person name="Henry R.J."/>
            <person name="Mitter N."/>
        </authorList>
    </citation>
    <scope>NUCLEOTIDE SEQUENCE [LARGE SCALE GENOMIC DNA]</scope>
    <source>
        <strain evidence="2">cv. Hass</strain>
    </source>
</reference>
<protein>
    <submittedName>
        <fullName evidence="1">Uncharacterized protein</fullName>
    </submittedName>
</protein>
<accession>A0ACC2M680</accession>
<sequence>MDEKRELVYEISKWSNGAPEMLQSWSRRDLLQVLCAELGKERKFSNLPKLKLIEHLLKIVSEKKMEQHTDGADSESHPASSNTQGLSKRQRKSDHPSRLAIVTDHHQCTDDGEGHESVIYCQNSACRATIRPEDAFCKRCSCCICFQYDDNKDPSLWLVCNSEPPNQGVSCGLSCHLECALRHEKAGISKGGHCLGLDGGFYCISCGKLNDLLRCWRKQLVIAKDARRVDIFGYRLSLIHKLVHGTEKYQKIYEIVNKAVKSLEAEVGTLDGLPIMMARGIVSRLSSGAEIQKLCAAAVELLDSILSTASQSSLGCNIQEASSVSPSMISIINVSSTSLTVVLCSESALSEELVGYNLWHRKTNTVDYPAEPTCALAWPNRRFFVSNLTPATEYIFKIISVGSTRELGKCEVSFRTSSIGEEIPKSSEAAEGGSKGPAFASPKTNCSGMSNPSSEGDESNSTGNCSSYREKTSMPDLGKVTNHTHKETSYSENAGMDMCCRATDATEQEEMLGDSVSALDEENVMGEVGSEPNSTIPSESQRDSTNSTNDKQVVSNVLKPEKKKQLGAPLLEEISIENESNVPVGNGNEREIVPFGCSESVLPITPSKLENGKDGPGRGGRAELVSGEPPEKWPLKPVEPQAGSSSKKRSAGRCEDASIGDGSLERNYEYCVKVIRWLECEGHIQKSFRVKFLTWFSLRATPQERRVVSVYVDTLIDDPSSLAGQLVDTFSEGICSKRPLPGPSGVCMKLWH</sequence>
<proteinExistence type="predicted"/>
<evidence type="ECO:0000313" key="2">
    <source>
        <dbReference type="Proteomes" id="UP001234297"/>
    </source>
</evidence>